<dbReference type="RefSeq" id="WP_268882510.1">
    <property type="nucleotide sequence ID" value="NZ_CP114029.1"/>
</dbReference>
<dbReference type="EMBL" id="CP114029">
    <property type="protein sequence ID" value="WAP70058.1"/>
    <property type="molecule type" value="Genomic_DNA"/>
</dbReference>
<gene>
    <name evidence="1" type="ORF">OH818_07905</name>
</gene>
<evidence type="ECO:0000313" key="2">
    <source>
        <dbReference type="Proteomes" id="UP001164020"/>
    </source>
</evidence>
<proteinExistence type="predicted"/>
<accession>A0ABY7C2X5</accession>
<sequence length="119" mass="12856">MTDKISDEIRSLGALAIEYWKLCGAFERAIALAPEGQRGRLESQARYASERLGAILGNHDMSVVDFDGRTFEVGLAAVAVNVDEFSADDVLVVERTLEPAVVIGTTPLASGRVYLRKAS</sequence>
<dbReference type="Proteomes" id="UP001164020">
    <property type="component" value="Chromosome"/>
</dbReference>
<protein>
    <submittedName>
        <fullName evidence="1">Uncharacterized protein</fullName>
    </submittedName>
</protein>
<evidence type="ECO:0000313" key="1">
    <source>
        <dbReference type="EMBL" id="WAP70058.1"/>
    </source>
</evidence>
<name>A0ABY7C2X5_9HYPH</name>
<organism evidence="1 2">
    <name type="scientific">Jiella pelagia</name>
    <dbReference type="NCBI Taxonomy" id="2986949"/>
    <lineage>
        <taxon>Bacteria</taxon>
        <taxon>Pseudomonadati</taxon>
        <taxon>Pseudomonadota</taxon>
        <taxon>Alphaproteobacteria</taxon>
        <taxon>Hyphomicrobiales</taxon>
        <taxon>Aurantimonadaceae</taxon>
        <taxon>Jiella</taxon>
    </lineage>
</organism>
<reference evidence="1" key="1">
    <citation type="submission" date="2022-12" db="EMBL/GenBank/DDBJ databases">
        <title>Jiella pelagia sp. nov., isolated from phosphonate enriched culture of Northwest Pacific surface seawater.</title>
        <authorList>
            <person name="Shin D.Y."/>
            <person name="Hwang C.Y."/>
        </authorList>
    </citation>
    <scope>NUCLEOTIDE SEQUENCE</scope>
    <source>
        <strain evidence="1">HL-NP1</strain>
    </source>
</reference>
<keyword evidence="2" id="KW-1185">Reference proteome</keyword>